<dbReference type="GO" id="GO:0032259">
    <property type="term" value="P:methylation"/>
    <property type="evidence" value="ECO:0007669"/>
    <property type="project" value="UniProtKB-KW"/>
</dbReference>
<dbReference type="CDD" id="cd18103">
    <property type="entry name" value="SpoU-like_RlmB"/>
    <property type="match status" value="1"/>
</dbReference>
<dbReference type="InterPro" id="IPR029028">
    <property type="entry name" value="Alpha/beta_knot_MTases"/>
</dbReference>
<dbReference type="GO" id="GO:0008173">
    <property type="term" value="F:RNA methyltransferase activity"/>
    <property type="evidence" value="ECO:0007669"/>
    <property type="project" value="InterPro"/>
</dbReference>
<reference evidence="4 5" key="1">
    <citation type="submission" date="2018-03" db="EMBL/GenBank/DDBJ databases">
        <title>Draft Genome Sequences of the Obligatory Marine Myxobacteria Enhygromyxa salina SWB005.</title>
        <authorList>
            <person name="Poehlein A."/>
            <person name="Moghaddam J.A."/>
            <person name="Harms H."/>
            <person name="Alanjari M."/>
            <person name="Koenig G.M."/>
            <person name="Daniel R."/>
            <person name="Schaeberle T.F."/>
        </authorList>
    </citation>
    <scope>NUCLEOTIDE SEQUENCE [LARGE SCALE GENOMIC DNA]</scope>
    <source>
        <strain evidence="4 5">SWB005</strain>
    </source>
</reference>
<proteinExistence type="predicted"/>
<dbReference type="PANTHER" id="PTHR46429:SF1">
    <property type="entry name" value="23S RRNA (GUANOSINE-2'-O-)-METHYLTRANSFERASE RLMB"/>
    <property type="match status" value="1"/>
</dbReference>
<feature type="domain" description="tRNA/rRNA methyltransferase SpoU type" evidence="3">
    <location>
        <begin position="87"/>
        <end position="229"/>
    </location>
</feature>
<sequence>MLELLRAGPGRVQRLLIETGREFPAIAALAAEAEVPIELVERELHEDLVGPGLARGVLAVADPPRSWDFDDLLEREDGPRTRRGHRLIVVCDGIVDPHNLGAVIRSAEFFGAAGVVWARDRSAPLSPAAVRASAGASERVALSQVTNLSRVLERAKQSGDWWVIGTVVDAGAALRELAVDPPGQMLLVLGSEQRGLRRLTRERCDFLVTIERAGSLGSLNVSAAAAVALATLG</sequence>
<dbReference type="GO" id="GO:0005829">
    <property type="term" value="C:cytosol"/>
    <property type="evidence" value="ECO:0007669"/>
    <property type="project" value="TreeGrafter"/>
</dbReference>
<dbReference type="Proteomes" id="UP000237968">
    <property type="component" value="Unassembled WGS sequence"/>
</dbReference>
<dbReference type="Pfam" id="PF00588">
    <property type="entry name" value="SpoU_methylase"/>
    <property type="match status" value="1"/>
</dbReference>
<evidence type="ECO:0000256" key="2">
    <source>
        <dbReference type="ARBA" id="ARBA00022679"/>
    </source>
</evidence>
<dbReference type="InterPro" id="IPR004441">
    <property type="entry name" value="rRNA_MeTrfase_TrmH"/>
</dbReference>
<dbReference type="EMBL" id="PVNK01000261">
    <property type="protein sequence ID" value="PRP91006.1"/>
    <property type="molecule type" value="Genomic_DNA"/>
</dbReference>
<evidence type="ECO:0000256" key="1">
    <source>
        <dbReference type="ARBA" id="ARBA00022603"/>
    </source>
</evidence>
<dbReference type="SUPFAM" id="SSF75217">
    <property type="entry name" value="alpha/beta knot"/>
    <property type="match status" value="1"/>
</dbReference>
<dbReference type="InterPro" id="IPR029026">
    <property type="entry name" value="tRNA_m1G_MTases_N"/>
</dbReference>
<name>A0A2S9XDR8_9BACT</name>
<protein>
    <submittedName>
        <fullName evidence="4">23S rRNA (Guanosine-2'-O-)-methyltransferase RlmB</fullName>
        <ecNumber evidence="4">2.1.1.185</ecNumber>
    </submittedName>
</protein>
<dbReference type="Gene3D" id="3.40.1280.10">
    <property type="match status" value="1"/>
</dbReference>
<dbReference type="NCBIfam" id="TIGR00186">
    <property type="entry name" value="rRNA_methyl_3"/>
    <property type="match status" value="1"/>
</dbReference>
<evidence type="ECO:0000259" key="3">
    <source>
        <dbReference type="Pfam" id="PF00588"/>
    </source>
</evidence>
<keyword evidence="5" id="KW-1185">Reference proteome</keyword>
<dbReference type="InterPro" id="IPR001537">
    <property type="entry name" value="SpoU_MeTrfase"/>
</dbReference>
<evidence type="ECO:0000313" key="4">
    <source>
        <dbReference type="EMBL" id="PRP91006.1"/>
    </source>
</evidence>
<dbReference type="PANTHER" id="PTHR46429">
    <property type="entry name" value="23S RRNA (GUANOSINE-2'-O-)-METHYLTRANSFERASE RLMB"/>
    <property type="match status" value="1"/>
</dbReference>
<keyword evidence="1 4" id="KW-0489">Methyltransferase</keyword>
<comment type="caution">
    <text evidence="4">The sequence shown here is derived from an EMBL/GenBank/DDBJ whole genome shotgun (WGS) entry which is preliminary data.</text>
</comment>
<keyword evidence="2 4" id="KW-0808">Transferase</keyword>
<evidence type="ECO:0000313" key="5">
    <source>
        <dbReference type="Proteomes" id="UP000237968"/>
    </source>
</evidence>
<organism evidence="4 5">
    <name type="scientific">Enhygromyxa salina</name>
    <dbReference type="NCBI Taxonomy" id="215803"/>
    <lineage>
        <taxon>Bacteria</taxon>
        <taxon>Pseudomonadati</taxon>
        <taxon>Myxococcota</taxon>
        <taxon>Polyangia</taxon>
        <taxon>Nannocystales</taxon>
        <taxon>Nannocystaceae</taxon>
        <taxon>Enhygromyxa</taxon>
    </lineage>
</organism>
<gene>
    <name evidence="4" type="primary">rlmB</name>
    <name evidence="4" type="ORF">ENSA5_59180</name>
</gene>
<dbReference type="GO" id="GO:0003723">
    <property type="term" value="F:RNA binding"/>
    <property type="evidence" value="ECO:0007669"/>
    <property type="project" value="InterPro"/>
</dbReference>
<dbReference type="AlphaFoldDB" id="A0A2S9XDR8"/>
<dbReference type="GO" id="GO:0006396">
    <property type="term" value="P:RNA processing"/>
    <property type="evidence" value="ECO:0007669"/>
    <property type="project" value="InterPro"/>
</dbReference>
<dbReference type="EC" id="2.1.1.185" evidence="4"/>
<accession>A0A2S9XDR8</accession>